<feature type="signal peptide" evidence="1">
    <location>
        <begin position="1"/>
        <end position="23"/>
    </location>
</feature>
<evidence type="ECO:0000256" key="1">
    <source>
        <dbReference type="SAM" id="SignalP"/>
    </source>
</evidence>
<evidence type="ECO:0000313" key="2">
    <source>
        <dbReference type="EMBL" id="ABK57047.1"/>
    </source>
</evidence>
<name>A0JCY2_GLYIN</name>
<accession>A0JCY2</accession>
<organism evidence="2">
    <name type="scientific">Glyptapanteles indiensis</name>
    <name type="common">Parasitoid wasp</name>
    <dbReference type="NCBI Taxonomy" id="92994"/>
    <lineage>
        <taxon>Eukaryota</taxon>
        <taxon>Metazoa</taxon>
        <taxon>Ecdysozoa</taxon>
        <taxon>Arthropoda</taxon>
        <taxon>Hexapoda</taxon>
        <taxon>Insecta</taxon>
        <taxon>Pterygota</taxon>
        <taxon>Neoptera</taxon>
        <taxon>Endopterygota</taxon>
        <taxon>Hymenoptera</taxon>
        <taxon>Apocrita</taxon>
        <taxon>Ichneumonoidea</taxon>
        <taxon>Braconidae</taxon>
        <taxon>Microgastrinae</taxon>
        <taxon>Glyptapanteles</taxon>
    </lineage>
</organism>
<sequence>MFFSKLSLLCFVAILGTSWFSEGGFTAVEAYPQQYSSQFGAGNQQATTQDGWIWQQYIGQYYNQQPTVVYRFPETRVNPYENRPVLNFLHNLHNWKMCMLSGFHNCYQ</sequence>
<dbReference type="EMBL" id="AC191960">
    <property type="protein sequence ID" value="ABK57047.1"/>
    <property type="molecule type" value="Genomic_DNA"/>
</dbReference>
<dbReference type="AlphaFoldDB" id="A0JCY2"/>
<feature type="chain" id="PRO_5002625611" evidence="1">
    <location>
        <begin position="24"/>
        <end position="108"/>
    </location>
</feature>
<proteinExistence type="predicted"/>
<protein>
    <submittedName>
        <fullName evidence="2">Uncharacterized protein</fullName>
    </submittedName>
</protein>
<keyword evidence="1" id="KW-0732">Signal</keyword>
<gene>
    <name evidence="2" type="ORF">GIP_L1_00610</name>
</gene>
<reference evidence="2" key="1">
    <citation type="submission" date="2007-01" db="EMBL/GenBank/DDBJ databases">
        <title>Direct Submission.</title>
        <authorList>
            <person name="Desjardins C.A."/>
            <person name="Gundersen-Rindal D.E."/>
            <person name="Hostetler J.B."/>
            <person name="Tallon L.J."/>
            <person name="Utterback T.R."/>
            <person name="Fuester R.W."/>
            <person name="Schatz M.C."/>
            <person name="Pedroni M.J."/>
            <person name="Fadrosh D.W."/>
            <person name="Haas B.J."/>
            <person name="Toms B.S."/>
            <person name="Chen D."/>
            <person name="Nene V."/>
        </authorList>
    </citation>
    <scope>NUCLEOTIDE SEQUENCE</scope>
</reference>